<dbReference type="InterPro" id="IPR003848">
    <property type="entry name" value="DUF218"/>
</dbReference>
<dbReference type="Pfam" id="PF02698">
    <property type="entry name" value="DUF218"/>
    <property type="match status" value="1"/>
</dbReference>
<feature type="transmembrane region" description="Helical" evidence="1">
    <location>
        <begin position="33"/>
        <end position="53"/>
    </location>
</feature>
<organism evidence="3 4">
    <name type="scientific">Streptococcus danieliae</name>
    <dbReference type="NCBI Taxonomy" id="747656"/>
    <lineage>
        <taxon>Bacteria</taxon>
        <taxon>Bacillati</taxon>
        <taxon>Bacillota</taxon>
        <taxon>Bacilli</taxon>
        <taxon>Lactobacillales</taxon>
        <taxon>Streptococcaceae</taxon>
        <taxon>Streptococcus</taxon>
    </lineage>
</organism>
<reference evidence="3 4" key="1">
    <citation type="submission" date="2019-12" db="EMBL/GenBank/DDBJ databases">
        <title>Microbes associate with the intestines of laboratory mice.</title>
        <authorList>
            <person name="Navarre W."/>
            <person name="Wong E."/>
        </authorList>
    </citation>
    <scope>NUCLEOTIDE SEQUENCE [LARGE SCALE GENOMIC DNA]</scope>
    <source>
        <strain evidence="3 4">NM51_B2-22</strain>
    </source>
</reference>
<evidence type="ECO:0000313" key="3">
    <source>
        <dbReference type="EMBL" id="MVX58981.1"/>
    </source>
</evidence>
<dbReference type="OrthoDB" id="9782395at2"/>
<dbReference type="Proteomes" id="UP000461595">
    <property type="component" value="Unassembled WGS sequence"/>
</dbReference>
<dbReference type="InterPro" id="IPR051599">
    <property type="entry name" value="Cell_Envelope_Assoc"/>
</dbReference>
<feature type="transmembrane region" description="Helical" evidence="1">
    <location>
        <begin position="103"/>
        <end position="125"/>
    </location>
</feature>
<keyword evidence="1" id="KW-0812">Transmembrane</keyword>
<proteinExistence type="predicted"/>
<feature type="transmembrane region" description="Helical" evidence="1">
    <location>
        <begin position="137"/>
        <end position="164"/>
    </location>
</feature>
<keyword evidence="1" id="KW-0472">Membrane</keyword>
<dbReference type="GO" id="GO:0005886">
    <property type="term" value="C:plasma membrane"/>
    <property type="evidence" value="ECO:0007669"/>
    <property type="project" value="TreeGrafter"/>
</dbReference>
<evidence type="ECO:0000256" key="1">
    <source>
        <dbReference type="SAM" id="Phobius"/>
    </source>
</evidence>
<dbReference type="GO" id="GO:0043164">
    <property type="term" value="P:Gram-negative-bacterium-type cell wall biogenesis"/>
    <property type="evidence" value="ECO:0007669"/>
    <property type="project" value="TreeGrafter"/>
</dbReference>
<dbReference type="PANTHER" id="PTHR30336:SF18">
    <property type="entry name" value="MEMBRANE PROTEIN"/>
    <property type="match status" value="1"/>
</dbReference>
<protein>
    <recommendedName>
        <fullName evidence="2">DUF218 domain-containing protein</fullName>
    </recommendedName>
</protein>
<feature type="transmembrane region" description="Helical" evidence="1">
    <location>
        <begin position="327"/>
        <end position="344"/>
    </location>
</feature>
<dbReference type="EMBL" id="WSRS01000035">
    <property type="protein sequence ID" value="MVX58981.1"/>
    <property type="molecule type" value="Genomic_DNA"/>
</dbReference>
<evidence type="ECO:0000259" key="2">
    <source>
        <dbReference type="Pfam" id="PF02698"/>
    </source>
</evidence>
<feature type="domain" description="DUF218" evidence="2">
    <location>
        <begin position="173"/>
        <end position="318"/>
    </location>
</feature>
<comment type="caution">
    <text evidence="3">The sequence shown here is derived from an EMBL/GenBank/DDBJ whole genome shotgun (WGS) entry which is preliminary data.</text>
</comment>
<keyword evidence="1" id="KW-1133">Transmembrane helix</keyword>
<name>A0A7X3G8A4_9STRE</name>
<dbReference type="AlphaFoldDB" id="A0A7X3G8A4"/>
<feature type="transmembrane region" description="Helical" evidence="1">
    <location>
        <begin position="65"/>
        <end position="91"/>
    </location>
</feature>
<feature type="transmembrane region" description="Helical" evidence="1">
    <location>
        <begin position="6"/>
        <end position="26"/>
    </location>
</feature>
<dbReference type="GO" id="GO:0000270">
    <property type="term" value="P:peptidoglycan metabolic process"/>
    <property type="evidence" value="ECO:0007669"/>
    <property type="project" value="TreeGrafter"/>
</dbReference>
<evidence type="ECO:0000313" key="4">
    <source>
        <dbReference type="Proteomes" id="UP000461595"/>
    </source>
</evidence>
<gene>
    <name evidence="3" type="ORF">E5983_04890</name>
</gene>
<dbReference type="Gene3D" id="3.40.50.620">
    <property type="entry name" value="HUPs"/>
    <property type="match status" value="1"/>
</dbReference>
<dbReference type="InterPro" id="IPR014729">
    <property type="entry name" value="Rossmann-like_a/b/a_fold"/>
</dbReference>
<dbReference type="PANTHER" id="PTHR30336">
    <property type="entry name" value="INNER MEMBRANE PROTEIN, PROBABLE PERMEASE"/>
    <property type="match status" value="1"/>
</dbReference>
<accession>A0A7X3G8A4</accession>
<sequence>MLPFFFLTIFAIPNPLCWGFLLVWSFFRDNRSLLNPIVMMIFLIFGYLYLAQLSYQLGLELLNNIFSGILLIVLPLLVLIGGFFLIYNGFILLRKEGRSKANYFSLFLGVAIVLFYALLLVRLTYYEFFLQYRLLDIPYYIAIYTYVLFGITFTGFLIYSWLYLHLPKKKNYDFIIIHGAGLLGGEKVTPLLRKRVDKAIEAFRKSTNPAIQLIASGGQGSDEKISEAQAIQNYILETTDIPETAVLLEDRSVNTYQNLLYSKQLGESLVTDPRFLFVTNDYHVFRTSIYAQQIGMKGDGLGCNTASYYIPSAFLRELVAIIVRLKWLYFVFYALFFLLIWASFH</sequence>
<dbReference type="CDD" id="cd06259">
    <property type="entry name" value="YdcF-like"/>
    <property type="match status" value="1"/>
</dbReference>